<feature type="transmembrane region" description="Helical" evidence="6">
    <location>
        <begin position="404"/>
        <end position="426"/>
    </location>
</feature>
<dbReference type="InterPro" id="IPR002293">
    <property type="entry name" value="AA/rel_permease1"/>
</dbReference>
<keyword evidence="3 6" id="KW-0812">Transmembrane</keyword>
<dbReference type="GO" id="GO:0016020">
    <property type="term" value="C:membrane"/>
    <property type="evidence" value="ECO:0007669"/>
    <property type="project" value="UniProtKB-SubCell"/>
</dbReference>
<proteinExistence type="predicted"/>
<feature type="transmembrane region" description="Helical" evidence="6">
    <location>
        <begin position="470"/>
        <end position="489"/>
    </location>
</feature>
<dbReference type="AlphaFoldDB" id="A0AA39UPK1"/>
<dbReference type="PIRSF" id="PIRSF006060">
    <property type="entry name" value="AA_transporter"/>
    <property type="match status" value="1"/>
</dbReference>
<feature type="transmembrane region" description="Helical" evidence="6">
    <location>
        <begin position="233"/>
        <end position="249"/>
    </location>
</feature>
<dbReference type="PANTHER" id="PTHR45649:SF6">
    <property type="entry name" value="GABA-SPECIFIC PERMEASE"/>
    <property type="match status" value="1"/>
</dbReference>
<keyword evidence="4 6" id="KW-1133">Transmembrane helix</keyword>
<sequence length="520" mass="56858">MLQEKDKSTETVSLSTVDSDEKLLIRLGYKQELKRHFTPLEIFGFAFSLIGIVPSFASVFIYSIPNGGAFAMVWGWAICFIFIATITLATADLASAAPTSGGLYYWTFMFSSEKWRCFLSWIVGYSNTISNVASIAGVNWACAVQIMAAASIGSDFSFQATTPQIFGLYCAVLLFQSLICSFNPSIMARLQTIFIIVNLLLFCVITIGLPIATPKELKNDAKFAFEDFTNVSGWPDGVALILSFLTPLWSVGCYDAPVHMSEEATNASIAVPMAIISSIFSVSVLGWVMNISLVFCMGRDYQSMIDSPIGQPMATILFNSFGKTGTLVLWSFVILTQFALSLNQMLTASRQIFALARDGGLPLSRWIYYVDPRTRIPTHAVWFGACWSFLLGCLAFAGENAIGAIFTLGVTGQFLSFCIPMSARFLGGKTIKPGPFRLGRLSLPITAIAVAFMAFMTVVFMFPLTPSPGYVKTDFAGGVLILVTIYFYFPKYGGINWFVGPISTVEAPAVHVKNDTAEKE</sequence>
<name>A0AA39UPK1_9AGAR</name>
<feature type="transmembrane region" description="Helical" evidence="6">
    <location>
        <begin position="269"/>
        <end position="295"/>
    </location>
</feature>
<evidence type="ECO:0000256" key="5">
    <source>
        <dbReference type="ARBA" id="ARBA00023136"/>
    </source>
</evidence>
<accession>A0AA39UPK1</accession>
<feature type="transmembrane region" description="Helical" evidence="6">
    <location>
        <begin position="103"/>
        <end position="123"/>
    </location>
</feature>
<feature type="transmembrane region" description="Helical" evidence="6">
    <location>
        <begin position="316"/>
        <end position="340"/>
    </location>
</feature>
<evidence type="ECO:0000256" key="1">
    <source>
        <dbReference type="ARBA" id="ARBA00004141"/>
    </source>
</evidence>
<evidence type="ECO:0000256" key="6">
    <source>
        <dbReference type="SAM" id="Phobius"/>
    </source>
</evidence>
<dbReference type="Gene3D" id="1.20.1740.10">
    <property type="entry name" value="Amino acid/polyamine transporter I"/>
    <property type="match status" value="1"/>
</dbReference>
<keyword evidence="5 6" id="KW-0472">Membrane</keyword>
<feature type="transmembrane region" description="Helical" evidence="6">
    <location>
        <begin position="192"/>
        <end position="212"/>
    </location>
</feature>
<protein>
    <submittedName>
        <fullName evidence="7">APC amino acid permease</fullName>
    </submittedName>
</protein>
<dbReference type="Pfam" id="PF13520">
    <property type="entry name" value="AA_permease_2"/>
    <property type="match status" value="1"/>
</dbReference>
<dbReference type="EMBL" id="JAUEPU010000014">
    <property type="protein sequence ID" value="KAK0497068.1"/>
    <property type="molecule type" value="Genomic_DNA"/>
</dbReference>
<dbReference type="GO" id="GO:0022857">
    <property type="term" value="F:transmembrane transporter activity"/>
    <property type="evidence" value="ECO:0007669"/>
    <property type="project" value="InterPro"/>
</dbReference>
<feature type="transmembrane region" description="Helical" evidence="6">
    <location>
        <begin position="438"/>
        <end position="464"/>
    </location>
</feature>
<evidence type="ECO:0000313" key="7">
    <source>
        <dbReference type="EMBL" id="KAK0497068.1"/>
    </source>
</evidence>
<dbReference type="PANTHER" id="PTHR45649">
    <property type="entry name" value="AMINO-ACID PERMEASE BAT1"/>
    <property type="match status" value="1"/>
</dbReference>
<feature type="transmembrane region" description="Helical" evidence="6">
    <location>
        <begin position="70"/>
        <end position="91"/>
    </location>
</feature>
<feature type="transmembrane region" description="Helical" evidence="6">
    <location>
        <begin position="129"/>
        <end position="153"/>
    </location>
</feature>
<organism evidence="7 8">
    <name type="scientific">Armillaria luteobubalina</name>
    <dbReference type="NCBI Taxonomy" id="153913"/>
    <lineage>
        <taxon>Eukaryota</taxon>
        <taxon>Fungi</taxon>
        <taxon>Dikarya</taxon>
        <taxon>Basidiomycota</taxon>
        <taxon>Agaricomycotina</taxon>
        <taxon>Agaricomycetes</taxon>
        <taxon>Agaricomycetidae</taxon>
        <taxon>Agaricales</taxon>
        <taxon>Marasmiineae</taxon>
        <taxon>Physalacriaceae</taxon>
        <taxon>Armillaria</taxon>
    </lineage>
</organism>
<evidence type="ECO:0000256" key="4">
    <source>
        <dbReference type="ARBA" id="ARBA00022989"/>
    </source>
</evidence>
<evidence type="ECO:0000256" key="2">
    <source>
        <dbReference type="ARBA" id="ARBA00022448"/>
    </source>
</evidence>
<comment type="caution">
    <text evidence="7">The sequence shown here is derived from an EMBL/GenBank/DDBJ whole genome shotgun (WGS) entry which is preliminary data.</text>
</comment>
<keyword evidence="2" id="KW-0813">Transport</keyword>
<comment type="subcellular location">
    <subcellularLocation>
        <location evidence="1">Membrane</location>
        <topology evidence="1">Multi-pass membrane protein</topology>
    </subcellularLocation>
</comment>
<evidence type="ECO:0000313" key="8">
    <source>
        <dbReference type="Proteomes" id="UP001175228"/>
    </source>
</evidence>
<reference evidence="7" key="1">
    <citation type="submission" date="2023-06" db="EMBL/GenBank/DDBJ databases">
        <authorList>
            <consortium name="Lawrence Berkeley National Laboratory"/>
            <person name="Ahrendt S."/>
            <person name="Sahu N."/>
            <person name="Indic B."/>
            <person name="Wong-Bajracharya J."/>
            <person name="Merenyi Z."/>
            <person name="Ke H.-M."/>
            <person name="Monk M."/>
            <person name="Kocsube S."/>
            <person name="Drula E."/>
            <person name="Lipzen A."/>
            <person name="Balint B."/>
            <person name="Henrissat B."/>
            <person name="Andreopoulos B."/>
            <person name="Martin F.M."/>
            <person name="Harder C.B."/>
            <person name="Rigling D."/>
            <person name="Ford K.L."/>
            <person name="Foster G.D."/>
            <person name="Pangilinan J."/>
            <person name="Papanicolaou A."/>
            <person name="Barry K."/>
            <person name="LaButti K."/>
            <person name="Viragh M."/>
            <person name="Koriabine M."/>
            <person name="Yan M."/>
            <person name="Riley R."/>
            <person name="Champramary S."/>
            <person name="Plett K.L."/>
            <person name="Tsai I.J."/>
            <person name="Slot J."/>
            <person name="Sipos G."/>
            <person name="Plett J."/>
            <person name="Nagy L.G."/>
            <person name="Grigoriev I.V."/>
        </authorList>
    </citation>
    <scope>NUCLEOTIDE SEQUENCE</scope>
    <source>
        <strain evidence="7">HWK02</strain>
    </source>
</reference>
<feature type="transmembrane region" description="Helical" evidence="6">
    <location>
        <begin position="165"/>
        <end position="186"/>
    </location>
</feature>
<keyword evidence="8" id="KW-1185">Reference proteome</keyword>
<feature type="transmembrane region" description="Helical" evidence="6">
    <location>
        <begin position="42"/>
        <end position="64"/>
    </location>
</feature>
<dbReference type="Proteomes" id="UP001175228">
    <property type="component" value="Unassembled WGS sequence"/>
</dbReference>
<evidence type="ECO:0000256" key="3">
    <source>
        <dbReference type="ARBA" id="ARBA00022692"/>
    </source>
</evidence>
<feature type="transmembrane region" description="Helical" evidence="6">
    <location>
        <begin position="380"/>
        <end position="398"/>
    </location>
</feature>
<gene>
    <name evidence="7" type="ORF">EDD18DRAFT_1352919</name>
</gene>